<dbReference type="GO" id="GO:0005549">
    <property type="term" value="F:odorant binding"/>
    <property type="evidence" value="ECO:0007669"/>
    <property type="project" value="InterPro"/>
</dbReference>
<reference evidence="12" key="2">
    <citation type="submission" date="2022-05" db="EMBL/GenBank/DDBJ databases">
        <authorList>
            <person name="Segura Leon O.L."/>
            <person name="Torres Huerta B."/>
            <person name="Meza Hernandez S.J."/>
        </authorList>
    </citation>
    <scope>NUCLEOTIDE SEQUENCE</scope>
</reference>
<reference evidence="12" key="1">
    <citation type="journal article" date="2022" name="Int. J. Mol. Sci.">
        <title>Identification of Candidate Chemosensory Gene Families by Head Transcriptomes Analysis in the Mexican Fruit Fly, Anastrepha ludens Loew (Diptera: Tephritidae).</title>
        <authorList>
            <person name="Segura-Leon O.L."/>
            <person name="Torres-Huerta B."/>
            <person name="Estrada-Perez A.R."/>
            <person name="Cibrian-Tovar J."/>
            <person name="Hernandez-Hernandez F.C."/>
            <person name="Cruz-Jaramillo J.L."/>
            <person name="Meza-Hernandez J.S."/>
            <person name="Sanchez-Galicia F."/>
        </authorList>
    </citation>
    <scope>NUCLEOTIDE SEQUENCE</scope>
</reference>
<keyword evidence="5 11" id="KW-0552">Olfaction</keyword>
<dbReference type="PANTHER" id="PTHR21137:SF44">
    <property type="entry name" value="ODORANT RECEPTOR 13A-RELATED"/>
    <property type="match status" value="1"/>
</dbReference>
<keyword evidence="9 11" id="KW-0807">Transducer</keyword>
<organism evidence="12">
    <name type="scientific">Anastrepha ludens</name>
    <name type="common">Mexican fruit fly</name>
    <dbReference type="NCBI Taxonomy" id="28586"/>
    <lineage>
        <taxon>Eukaryota</taxon>
        <taxon>Metazoa</taxon>
        <taxon>Ecdysozoa</taxon>
        <taxon>Arthropoda</taxon>
        <taxon>Hexapoda</taxon>
        <taxon>Insecta</taxon>
        <taxon>Pterygota</taxon>
        <taxon>Neoptera</taxon>
        <taxon>Endopterygota</taxon>
        <taxon>Diptera</taxon>
        <taxon>Brachycera</taxon>
        <taxon>Muscomorpha</taxon>
        <taxon>Tephritoidea</taxon>
        <taxon>Tephritidae</taxon>
        <taxon>Anastrepha</taxon>
    </lineage>
</organism>
<accession>A0A9E8II98</accession>
<dbReference type="InterPro" id="IPR004117">
    <property type="entry name" value="7tm6_olfct_rcpt"/>
</dbReference>
<dbReference type="AlphaFoldDB" id="A0A9E8II98"/>
<keyword evidence="3 11" id="KW-0716">Sensory transduction</keyword>
<comment type="subunit">
    <text evidence="10">Interacts with Orco. Complexes exist early in the endomembrane system in olfactory sensory neurons (OSNs), coupling these complexes to the conserved ciliary trafficking pathway.</text>
</comment>
<evidence type="ECO:0000256" key="1">
    <source>
        <dbReference type="ARBA" id="ARBA00004651"/>
    </source>
</evidence>
<feature type="transmembrane region" description="Helical" evidence="11">
    <location>
        <begin position="47"/>
        <end position="69"/>
    </location>
</feature>
<keyword evidence="2" id="KW-1003">Cell membrane</keyword>
<evidence type="ECO:0000256" key="8">
    <source>
        <dbReference type="ARBA" id="ARBA00023170"/>
    </source>
</evidence>
<comment type="subcellular location">
    <subcellularLocation>
        <location evidence="1 11">Cell membrane</location>
        <topology evidence="1 11">Multi-pass membrane protein</topology>
    </subcellularLocation>
</comment>
<feature type="transmembrane region" description="Helical" evidence="11">
    <location>
        <begin position="330"/>
        <end position="347"/>
    </location>
</feature>
<evidence type="ECO:0000313" key="12">
    <source>
        <dbReference type="EMBL" id="UZH23387.1"/>
    </source>
</evidence>
<comment type="caution">
    <text evidence="11">Lacks conserved residue(s) required for the propagation of feature annotation.</text>
</comment>
<evidence type="ECO:0000256" key="7">
    <source>
        <dbReference type="ARBA" id="ARBA00023136"/>
    </source>
</evidence>
<feature type="transmembrane region" description="Helical" evidence="11">
    <location>
        <begin position="298"/>
        <end position="324"/>
    </location>
</feature>
<comment type="similarity">
    <text evidence="11">Belongs to the insect chemoreceptor superfamily. Heteromeric odorant receptor channel (TC 1.A.69) family.</text>
</comment>
<evidence type="ECO:0000256" key="9">
    <source>
        <dbReference type="ARBA" id="ARBA00023224"/>
    </source>
</evidence>
<protein>
    <recommendedName>
        <fullName evidence="11">Odorant receptor</fullName>
    </recommendedName>
</protein>
<gene>
    <name evidence="12" type="primary">OR69a2</name>
</gene>
<evidence type="ECO:0000256" key="6">
    <source>
        <dbReference type="ARBA" id="ARBA00022989"/>
    </source>
</evidence>
<evidence type="ECO:0000256" key="3">
    <source>
        <dbReference type="ARBA" id="ARBA00022606"/>
    </source>
</evidence>
<dbReference type="GO" id="GO:0007165">
    <property type="term" value="P:signal transduction"/>
    <property type="evidence" value="ECO:0007669"/>
    <property type="project" value="UniProtKB-KW"/>
</dbReference>
<proteinExistence type="evidence at transcript level"/>
<evidence type="ECO:0000256" key="11">
    <source>
        <dbReference type="RuleBase" id="RU351113"/>
    </source>
</evidence>
<feature type="transmembrane region" description="Helical" evidence="11">
    <location>
        <begin position="89"/>
        <end position="108"/>
    </location>
</feature>
<feature type="transmembrane region" description="Helical" evidence="11">
    <location>
        <begin position="167"/>
        <end position="188"/>
    </location>
</feature>
<keyword evidence="4 11" id="KW-0812">Transmembrane</keyword>
<feature type="transmembrane region" description="Helical" evidence="11">
    <location>
        <begin position="233"/>
        <end position="250"/>
    </location>
</feature>
<evidence type="ECO:0000256" key="2">
    <source>
        <dbReference type="ARBA" id="ARBA00022475"/>
    </source>
</evidence>
<evidence type="ECO:0000256" key="10">
    <source>
        <dbReference type="ARBA" id="ARBA00038679"/>
    </source>
</evidence>
<dbReference type="PANTHER" id="PTHR21137">
    <property type="entry name" value="ODORANT RECEPTOR"/>
    <property type="match status" value="1"/>
</dbReference>
<sequence length="424" mass="49528">MTFRIYKLQNFLEYPELAFKWTFFEPFVWSGNQHRHQPSYGLQMKRLIYIFITSTLAAQVLALFFNLYVTHNSLETESNESGESDLFEALALMCFFSSGLYKMWNIFWRRDDIGRVLEELKELFPSATIQTKLAEANDYKTELKRGTGGCYRFTYYDQKSRTLMGRLARYFTFSYTYYNLVPVVQLIYEMFSPNQSITYTAQTNAWYPFHNQNKHSTFIGFVMSFFVQSAAEYAGAGFVMCGIFLILFLTTQMKLHFDYLASALETLDASAPDALKQLKRLINYHNHLLRLCKDINDIFNLTFTLDLIVATIAISLMGLTMIMISFSRAVMYSAGVSFFLINTYVFCKNGDELTTVTEKLSTALYYSNWYEGSVEYRRMIIFFIMRTSRPCEYQAYGYTVISMETYMRILKLSYQLFTAFGALD</sequence>
<keyword evidence="6 11" id="KW-1133">Transmembrane helix</keyword>
<name>A0A9E8II98_9MUSC</name>
<keyword evidence="7 11" id="KW-0472">Membrane</keyword>
<dbReference type="EMBL" id="ON420016">
    <property type="protein sequence ID" value="UZH23387.1"/>
    <property type="molecule type" value="mRNA"/>
</dbReference>
<dbReference type="Pfam" id="PF02949">
    <property type="entry name" value="7tm_6"/>
    <property type="match status" value="1"/>
</dbReference>
<evidence type="ECO:0000256" key="5">
    <source>
        <dbReference type="ARBA" id="ARBA00022725"/>
    </source>
</evidence>
<keyword evidence="8 11" id="KW-0675">Receptor</keyword>
<dbReference type="GO" id="GO:0005886">
    <property type="term" value="C:plasma membrane"/>
    <property type="evidence" value="ECO:0007669"/>
    <property type="project" value="UniProtKB-SubCell"/>
</dbReference>
<dbReference type="GO" id="GO:0004984">
    <property type="term" value="F:olfactory receptor activity"/>
    <property type="evidence" value="ECO:0007669"/>
    <property type="project" value="InterPro"/>
</dbReference>
<evidence type="ECO:0000256" key="4">
    <source>
        <dbReference type="ARBA" id="ARBA00022692"/>
    </source>
</evidence>